<sequence>MRTARGHVAPYFVLATLCGSVAYGCNSDENEPASTGIFEASAPWTQDVSGEPPSSSSRTIIDYLQGKGWGTGAMRIEFSLKLLYADASTPMRDFTPRASPLWSEDDAEFYSPDCEHVPFPVPVGGAVEGNDDYRCASNGDCHLLVLHRTNKKLYEMYRAFTPAPDGSFDGTFYGGCAIVWDLTREYPNNLRGDGCTSADAGGFPISAMLATSDEVASGHIAHALRFILPNARIRKHVYVHPGTHTTGPTSGPEEAPPYGVRLRLRKDFPLDTLPNDAARTLAKALQTYGMFLADGGAKSPDDVNLPESDTRSPLTLANDKFSGHKWADLGIDHHSLALLEPKWFDVVQMGELQTTRLCNRNP</sequence>
<evidence type="ECO:0000313" key="1">
    <source>
        <dbReference type="EMBL" id="WXA93259.1"/>
    </source>
</evidence>
<evidence type="ECO:0000313" key="2">
    <source>
        <dbReference type="Proteomes" id="UP001379533"/>
    </source>
</evidence>
<keyword evidence="2" id="KW-1185">Reference proteome</keyword>
<dbReference type="EMBL" id="CP089982">
    <property type="protein sequence ID" value="WXA93259.1"/>
    <property type="molecule type" value="Genomic_DNA"/>
</dbReference>
<organism evidence="1 2">
    <name type="scientific">Pendulispora brunnea</name>
    <dbReference type="NCBI Taxonomy" id="2905690"/>
    <lineage>
        <taxon>Bacteria</taxon>
        <taxon>Pseudomonadati</taxon>
        <taxon>Myxococcota</taxon>
        <taxon>Myxococcia</taxon>
        <taxon>Myxococcales</taxon>
        <taxon>Sorangiineae</taxon>
        <taxon>Pendulisporaceae</taxon>
        <taxon>Pendulispora</taxon>
    </lineage>
</organism>
<proteinExistence type="predicted"/>
<accession>A0ABZ2K5B3</accession>
<dbReference type="PROSITE" id="PS51257">
    <property type="entry name" value="PROKAR_LIPOPROTEIN"/>
    <property type="match status" value="1"/>
</dbReference>
<dbReference type="Proteomes" id="UP001379533">
    <property type="component" value="Chromosome"/>
</dbReference>
<reference evidence="1 2" key="1">
    <citation type="submission" date="2021-12" db="EMBL/GenBank/DDBJ databases">
        <title>Discovery of the Pendulisporaceae a myxobacterial family with distinct sporulation behavior and unique specialized metabolism.</title>
        <authorList>
            <person name="Garcia R."/>
            <person name="Popoff A."/>
            <person name="Bader C.D."/>
            <person name="Loehr J."/>
            <person name="Walesch S."/>
            <person name="Walt C."/>
            <person name="Boldt J."/>
            <person name="Bunk B."/>
            <person name="Haeckl F.J.F.P.J."/>
            <person name="Gunesch A.P."/>
            <person name="Birkelbach J."/>
            <person name="Nuebel U."/>
            <person name="Pietschmann T."/>
            <person name="Bach T."/>
            <person name="Mueller R."/>
        </authorList>
    </citation>
    <scope>NUCLEOTIDE SEQUENCE [LARGE SCALE GENOMIC DNA]</scope>
    <source>
        <strain evidence="1 2">MSr12523</strain>
    </source>
</reference>
<name>A0ABZ2K5B3_9BACT</name>
<dbReference type="RefSeq" id="WP_394843858.1">
    <property type="nucleotide sequence ID" value="NZ_CP089982.1"/>
</dbReference>
<protein>
    <submittedName>
        <fullName evidence="1">Uncharacterized protein</fullName>
    </submittedName>
</protein>
<gene>
    <name evidence="1" type="ORF">LZC95_43255</name>
</gene>